<gene>
    <name evidence="1" type="ORF">SAMN05216352_12148</name>
</gene>
<dbReference type="EMBL" id="FNDU01000021">
    <property type="protein sequence ID" value="SDJ07282.1"/>
    <property type="molecule type" value="Genomic_DNA"/>
</dbReference>
<reference evidence="1 2" key="1">
    <citation type="submission" date="2016-10" db="EMBL/GenBank/DDBJ databases">
        <authorList>
            <person name="de Groot N.N."/>
        </authorList>
    </citation>
    <scope>NUCLEOTIDE SEQUENCE [LARGE SCALE GENOMIC DNA]</scope>
    <source>
        <strain evidence="2">P4B,CCM 7963,CECT 7998,DSM 25260,IBRC-M 10614,KCTC 13821</strain>
    </source>
</reference>
<dbReference type="AlphaFoldDB" id="A0A1G8QRE3"/>
<organism evidence="1 2">
    <name type="scientific">Alteribacillus bidgolensis</name>
    <dbReference type="NCBI Taxonomy" id="930129"/>
    <lineage>
        <taxon>Bacteria</taxon>
        <taxon>Bacillati</taxon>
        <taxon>Bacillota</taxon>
        <taxon>Bacilli</taxon>
        <taxon>Bacillales</taxon>
        <taxon>Bacillaceae</taxon>
        <taxon>Alteribacillus</taxon>
    </lineage>
</organism>
<sequence>MGKLSKLIKLANDPKVKKLIRQGKEKGIPMIKKELEKRQNRSK</sequence>
<name>A0A1G8QRE3_9BACI</name>
<evidence type="ECO:0000313" key="2">
    <source>
        <dbReference type="Proteomes" id="UP000199017"/>
    </source>
</evidence>
<keyword evidence="2" id="KW-1185">Reference proteome</keyword>
<evidence type="ECO:0000313" key="1">
    <source>
        <dbReference type="EMBL" id="SDJ07282.1"/>
    </source>
</evidence>
<dbReference type="Proteomes" id="UP000199017">
    <property type="component" value="Unassembled WGS sequence"/>
</dbReference>
<protein>
    <submittedName>
        <fullName evidence="1">Uncharacterized protein</fullName>
    </submittedName>
</protein>
<accession>A0A1G8QRE3</accession>
<proteinExistence type="predicted"/>
<dbReference type="RefSeq" id="WP_281259227.1">
    <property type="nucleotide sequence ID" value="NZ_FNDU01000021.1"/>
</dbReference>